<comment type="caution">
    <text evidence="1">The sequence shown here is derived from an EMBL/GenBank/DDBJ whole genome shotgun (WGS) entry which is preliminary data.</text>
</comment>
<dbReference type="Proteomes" id="UP000789405">
    <property type="component" value="Unassembled WGS sequence"/>
</dbReference>
<reference evidence="1" key="1">
    <citation type="submission" date="2021-06" db="EMBL/GenBank/DDBJ databases">
        <authorList>
            <person name="Kallberg Y."/>
            <person name="Tangrot J."/>
            <person name="Rosling A."/>
        </authorList>
    </citation>
    <scope>NUCLEOTIDE SEQUENCE</scope>
    <source>
        <strain evidence="1">MA453B</strain>
    </source>
</reference>
<accession>A0A9N9HAM0</accession>
<sequence>MLDMKMVTFVILGIQLFPDPISTEVFSEEPGLYSPEPTENYPNKPDKIFEILNARNNYEELIINMLHDLNERLEKIEKNHNN</sequence>
<proteinExistence type="predicted"/>
<keyword evidence="2" id="KW-1185">Reference proteome</keyword>
<evidence type="ECO:0000313" key="2">
    <source>
        <dbReference type="Proteomes" id="UP000789405"/>
    </source>
</evidence>
<evidence type="ECO:0000313" key="1">
    <source>
        <dbReference type="EMBL" id="CAG8659444.1"/>
    </source>
</evidence>
<dbReference type="EMBL" id="CAJVPY010006267">
    <property type="protein sequence ID" value="CAG8659444.1"/>
    <property type="molecule type" value="Genomic_DNA"/>
</dbReference>
<dbReference type="AlphaFoldDB" id="A0A9N9HAM0"/>
<organism evidence="1 2">
    <name type="scientific">Dentiscutata erythropus</name>
    <dbReference type="NCBI Taxonomy" id="1348616"/>
    <lineage>
        <taxon>Eukaryota</taxon>
        <taxon>Fungi</taxon>
        <taxon>Fungi incertae sedis</taxon>
        <taxon>Mucoromycota</taxon>
        <taxon>Glomeromycotina</taxon>
        <taxon>Glomeromycetes</taxon>
        <taxon>Diversisporales</taxon>
        <taxon>Gigasporaceae</taxon>
        <taxon>Dentiscutata</taxon>
    </lineage>
</organism>
<name>A0A9N9HAM0_9GLOM</name>
<protein>
    <submittedName>
        <fullName evidence="1">9560_t:CDS:1</fullName>
    </submittedName>
</protein>
<gene>
    <name evidence="1" type="ORF">DERYTH_LOCUS10631</name>
</gene>